<evidence type="ECO:0000313" key="3">
    <source>
        <dbReference type="Proteomes" id="UP000245489"/>
    </source>
</evidence>
<gene>
    <name evidence="2" type="ORF">LV89_00811</name>
</gene>
<dbReference type="OrthoDB" id="654178at2"/>
<dbReference type="AlphaFoldDB" id="A0A316EFS7"/>
<sequence length="350" mass="38843">MKKLPQLLGLLLVVALSSQSVVAQFKFSNLFGGKEKTRKNRLFEPTSTVSLGFGSSSYYGDLSPYGRIVQSSINGVRWNANFNFTRQISPTIGIRFGLTWARISGDDSYMDGVAGYEANFMRNLHFRNDIKELSIVGQYDLIRTERSYLRREPIIPYIFGGVAVFAHDPVARPDASLYSSNDWVRLQPLNTEGQGLPGYGTPYSLISVSFPIGFGVRYKLNPNWDLGFEMGFRYTLTDYLDDAGGNYADPNDLAAQSPLARDMGNRTLEASAANRGIDRRPGVIKYLIAQGVIPASTPLNSDITTLVPAVDGFSTRTDQRGNPKYNDSYMLTTVKLIYHIPGKIKCPGIR</sequence>
<name>A0A316EFS7_9BACT</name>
<dbReference type="InterPro" id="IPR011250">
    <property type="entry name" value="OMP/PagP_B-barrel"/>
</dbReference>
<organism evidence="2 3">
    <name type="scientific">Arcicella aurantiaca</name>
    <dbReference type="NCBI Taxonomy" id="591202"/>
    <lineage>
        <taxon>Bacteria</taxon>
        <taxon>Pseudomonadati</taxon>
        <taxon>Bacteroidota</taxon>
        <taxon>Cytophagia</taxon>
        <taxon>Cytophagales</taxon>
        <taxon>Flectobacillaceae</taxon>
        <taxon>Arcicella</taxon>
    </lineage>
</organism>
<evidence type="ECO:0008006" key="4">
    <source>
        <dbReference type="Google" id="ProtNLM"/>
    </source>
</evidence>
<dbReference type="SUPFAM" id="SSF56925">
    <property type="entry name" value="OMPA-like"/>
    <property type="match status" value="1"/>
</dbReference>
<keyword evidence="3" id="KW-1185">Reference proteome</keyword>
<dbReference type="Proteomes" id="UP000245489">
    <property type="component" value="Unassembled WGS sequence"/>
</dbReference>
<dbReference type="EMBL" id="QGGO01000003">
    <property type="protein sequence ID" value="PWK28607.1"/>
    <property type="molecule type" value="Genomic_DNA"/>
</dbReference>
<proteinExistence type="predicted"/>
<evidence type="ECO:0000313" key="2">
    <source>
        <dbReference type="EMBL" id="PWK28607.1"/>
    </source>
</evidence>
<feature type="chain" id="PRO_5016377060" description="Outer membrane protein with beta-barrel domain" evidence="1">
    <location>
        <begin position="24"/>
        <end position="350"/>
    </location>
</feature>
<evidence type="ECO:0000256" key="1">
    <source>
        <dbReference type="SAM" id="SignalP"/>
    </source>
</evidence>
<feature type="signal peptide" evidence="1">
    <location>
        <begin position="1"/>
        <end position="23"/>
    </location>
</feature>
<accession>A0A316EFS7</accession>
<keyword evidence="1" id="KW-0732">Signal</keyword>
<reference evidence="2 3" key="1">
    <citation type="submission" date="2018-05" db="EMBL/GenBank/DDBJ databases">
        <title>Genomic Encyclopedia of Archaeal and Bacterial Type Strains, Phase II (KMG-II): from individual species to whole genera.</title>
        <authorList>
            <person name="Goeker M."/>
        </authorList>
    </citation>
    <scope>NUCLEOTIDE SEQUENCE [LARGE SCALE GENOMIC DNA]</scope>
    <source>
        <strain evidence="2 3">DSM 22214</strain>
    </source>
</reference>
<dbReference type="RefSeq" id="WP_109741589.1">
    <property type="nucleotide sequence ID" value="NZ_QGGO01000003.1"/>
</dbReference>
<protein>
    <recommendedName>
        <fullName evidence="4">Outer membrane protein with beta-barrel domain</fullName>
    </recommendedName>
</protein>
<comment type="caution">
    <text evidence="2">The sequence shown here is derived from an EMBL/GenBank/DDBJ whole genome shotgun (WGS) entry which is preliminary data.</text>
</comment>